<organism evidence="2 3">
    <name type="scientific">Lampropedia hyalina DSM 16112</name>
    <dbReference type="NCBI Taxonomy" id="1122156"/>
    <lineage>
        <taxon>Bacteria</taxon>
        <taxon>Pseudomonadati</taxon>
        <taxon>Pseudomonadota</taxon>
        <taxon>Betaproteobacteria</taxon>
        <taxon>Burkholderiales</taxon>
        <taxon>Comamonadaceae</taxon>
        <taxon>Lampropedia</taxon>
    </lineage>
</organism>
<dbReference type="SMART" id="SM00952">
    <property type="entry name" value="RAP"/>
    <property type="match status" value="1"/>
</dbReference>
<sequence length="1731" mass="193947">MMESNTDPQSPSPLAHRALDNLRKRLLDLTSRNRLIHFQHRNNSSLRIVDELPNQLVEQLLSEQEMRFQAIPEPSEEELIAAGFCQRDDATQPPRPLRPPPSAQEWARYLNLACSYEMPSLADPYSRRHADHSMRALLFAYELEARLKSLQQLAESAVQEMGANILYLALGFLEWFESAHSDVPRHAPLFLVPVRLRRGRLNPATRMYEYTLAYSGEDIIANLSLREKLRTDFAMALPELDAATAPEDYFASVTALIGERQPRWQVRRHVSLVLLNFSKQLMYLDLDPQRWPANASLVEHPVVSQFLAGGNADGADDEAAASDGTGSGFQSEYGIDNVADVHHRYPLIDDADSSQHSALMDAVDGKNLVIEGPPGTGKSQTITNLIAAAMAQGKKVLFVAEKLAALEVVRRRLDRAGLGDFCLELHSHTSQKRQVLDAVQQRLQQHGQYRSPATIEVEIARYEEHKNALQRHAQRLNSPWKHTGLSAHDIFMAATRHRQECPVPPETLHPEGYDGHRYDPATLRRHRDQAGNYGKVYQTVAQQLGEAMQLQEHPWYGVRNGDLQIFDSQRVRQSLEQWQHSLQTLYAECSALHQRLQPPGGQPDAASAEPLANTLEATHGLHTALHQLPALAGDELLDRLPLLHGEELLRLQRSLTLLEDIQSRFAALAPVVGAAILQDLSAVSPMLEGRAALQGMVGEDVELGRLGSAVHRLGQLEERLAPLQEPLQGLQDSLGAAASPHLGLHQAGLQEFQTAIELIASLPAAHWKHRDPCFDNDELDSLLPRLEGELRQAWQLRETLQTRFALELVPDATAVRQLASTLAAGGLLRWLQSGWRAARQQLRSYAATPQITLAELQAHLAELADFSEQRQRLRQHNPYAQALGTHWQGLETDIDTLQSLRHWYRRVRQHYGLGFGKKVALGEAIVQLPASMAQAVRSLADRQIPAQLDGLMDELHQLQAIFAPSPRLHDPHSPLIGPEGLLAALRHDIRQAIEQCGPLATDTSLPLAELARRIERLGLLQQRVELWHKAVQARPLLAQRLNLRIGLGADNQAGITALRHTLALAQALHHPAQATTAPQQAVLAHLCAQPQAQTFAALAAHAQQLGAALATEQQQAEAFAQAVQLDARAWRVQCGDQLPALLARNQRALDHGKALQDWLAYVRERDQLDRLGLGRLADSVEQHQLDVAHIVPACQAGIFDLLAREILREDPELGRFSGHSQEALQQRFREYDNRLKQLQCEQIAWQIDQNPVPAGNQSARVAERSERALLELECAKKTRHIPIRQLIDRAGNALTALKPCFMMGPMAVAQYLTPGKIDFDLVVMDEASQIKPQDALGAIARGRQLVVVGDPKQLPPTSFFDRLSDDEPEDEENGITALEESESILDATLPIFPARRLRWHYRSQHESLIAFSNQAFYNDNLILFPSPHQRDANYGIHFTRVPDGCFQSRRNLAEARTIAHAVQQHLMQRPHESLGVVAMNTQQRQHIEHAIDMLARDDALLRDRLEHDANQHEGLFIKNLENVQGDERDVIFISMTYGPQEPGGRVPQRFGPINADVGWRRLNVLFTRSRKRMQIFSSMGSHDIVIGPQSKLGVQALRDFLAFCETGILHQTRHASGRAPDSDFEIAVMRALREEGFECVPQVGVTGFFIDLAVIDPDNPGHYLMGIECDGATYHSAKSVRDRDRLRQTILERLGWRIRRIWSTDWFKNPQGTLAPIIRELHSLRTALPSR</sequence>
<gene>
    <name evidence="2" type="ORF">SAMN02745117_01151</name>
</gene>
<dbReference type="STRING" id="1122156.SAMN02745117_01151"/>
<dbReference type="InterPro" id="IPR049468">
    <property type="entry name" value="Restrct_endonuc-II-like_dom"/>
</dbReference>
<dbReference type="SUPFAM" id="SSF52980">
    <property type="entry name" value="Restriction endonuclease-like"/>
    <property type="match status" value="1"/>
</dbReference>
<dbReference type="SUPFAM" id="SSF52540">
    <property type="entry name" value="P-loop containing nucleoside triphosphate hydrolases"/>
    <property type="match status" value="2"/>
</dbReference>
<proteinExistence type="predicted"/>
<accession>A0A1M4XY74</accession>
<dbReference type="Gene3D" id="3.40.50.300">
    <property type="entry name" value="P-loop containing nucleotide triphosphate hydrolases"/>
    <property type="match status" value="3"/>
</dbReference>
<reference evidence="2 3" key="1">
    <citation type="submission" date="2016-11" db="EMBL/GenBank/DDBJ databases">
        <authorList>
            <person name="Jaros S."/>
            <person name="Januszkiewicz K."/>
            <person name="Wedrychowicz H."/>
        </authorList>
    </citation>
    <scope>NUCLEOTIDE SEQUENCE [LARGE SCALE GENOMIC DNA]</scope>
    <source>
        <strain evidence="2 3">DSM 16112</strain>
    </source>
</reference>
<dbReference type="InterPro" id="IPR025103">
    <property type="entry name" value="DUF4011"/>
</dbReference>
<dbReference type="InterPro" id="IPR041677">
    <property type="entry name" value="DNA2/NAM7_AAA_11"/>
</dbReference>
<dbReference type="InterPro" id="IPR027417">
    <property type="entry name" value="P-loop_NTPase"/>
</dbReference>
<dbReference type="EMBL" id="FQUZ01000010">
    <property type="protein sequence ID" value="SHE98182.1"/>
    <property type="molecule type" value="Genomic_DNA"/>
</dbReference>
<dbReference type="OrthoDB" id="9757917at2"/>
<dbReference type="FunFam" id="3.40.960.10:FF:000002">
    <property type="entry name" value="DNA helicase related protein"/>
    <property type="match status" value="1"/>
</dbReference>
<dbReference type="InterPro" id="IPR011335">
    <property type="entry name" value="Restrct_endonuc-II-like"/>
</dbReference>
<dbReference type="Pfam" id="PF13195">
    <property type="entry name" value="DUF4011"/>
    <property type="match status" value="1"/>
</dbReference>
<evidence type="ECO:0000313" key="3">
    <source>
        <dbReference type="Proteomes" id="UP000184327"/>
    </source>
</evidence>
<dbReference type="NCBIfam" id="NF042953">
    <property type="entry name" value="Hhe_antiphage"/>
    <property type="match status" value="1"/>
</dbReference>
<dbReference type="GO" id="GO:0004386">
    <property type="term" value="F:helicase activity"/>
    <property type="evidence" value="ECO:0007669"/>
    <property type="project" value="InterPro"/>
</dbReference>
<dbReference type="Pfam" id="PF13087">
    <property type="entry name" value="AAA_12"/>
    <property type="match status" value="1"/>
</dbReference>
<dbReference type="InterPro" id="IPR041679">
    <property type="entry name" value="DNA2/NAM7-like_C"/>
</dbReference>
<dbReference type="InterPro" id="IPR045055">
    <property type="entry name" value="DNA2/NAM7-like"/>
</dbReference>
<dbReference type="Proteomes" id="UP000184327">
    <property type="component" value="Unassembled WGS sequence"/>
</dbReference>
<dbReference type="Gene3D" id="3.40.960.10">
    <property type="entry name" value="VSR Endonuclease"/>
    <property type="match status" value="1"/>
</dbReference>
<dbReference type="InterPro" id="IPR013584">
    <property type="entry name" value="RAP"/>
</dbReference>
<protein>
    <submittedName>
        <fullName evidence="2">AAA domain-containing protein</fullName>
    </submittedName>
</protein>
<dbReference type="InterPro" id="IPR047187">
    <property type="entry name" value="SF1_C_Upf1"/>
</dbReference>
<dbReference type="PANTHER" id="PTHR10887:SF530">
    <property type="entry name" value="SUPERFAMILY I DNA HELICASES"/>
    <property type="match status" value="1"/>
</dbReference>
<feature type="domain" description="RAP" evidence="1">
    <location>
        <begin position="1667"/>
        <end position="1721"/>
    </location>
</feature>
<dbReference type="Pfam" id="PF18741">
    <property type="entry name" value="MTES_1575"/>
    <property type="match status" value="1"/>
</dbReference>
<keyword evidence="3" id="KW-1185">Reference proteome</keyword>
<dbReference type="Pfam" id="PF13086">
    <property type="entry name" value="AAA_11"/>
    <property type="match status" value="2"/>
</dbReference>
<dbReference type="CDD" id="cd18808">
    <property type="entry name" value="SF1_C_Upf1"/>
    <property type="match status" value="1"/>
</dbReference>
<dbReference type="PANTHER" id="PTHR10887">
    <property type="entry name" value="DNA2/NAM7 HELICASE FAMILY"/>
    <property type="match status" value="1"/>
</dbReference>
<evidence type="ECO:0000259" key="1">
    <source>
        <dbReference type="SMART" id="SM00952"/>
    </source>
</evidence>
<name>A0A1M4XY74_9BURK</name>
<evidence type="ECO:0000313" key="2">
    <source>
        <dbReference type="EMBL" id="SHE98182.1"/>
    </source>
</evidence>